<dbReference type="Proteomes" id="UP000663833">
    <property type="component" value="Unassembled WGS sequence"/>
</dbReference>
<dbReference type="PANTHER" id="PTHR12824:SF8">
    <property type="entry name" value="GXIVSPLA2, ISOFORM A"/>
    <property type="match status" value="1"/>
</dbReference>
<comment type="caution">
    <text evidence="2">The sequence shown here is derived from an EMBL/GenBank/DDBJ whole genome shotgun (WGS) entry which is preliminary data.</text>
</comment>
<dbReference type="Pfam" id="PF06951">
    <property type="entry name" value="PLA2G12"/>
    <property type="match status" value="1"/>
</dbReference>
<evidence type="ECO:0000313" key="2">
    <source>
        <dbReference type="EMBL" id="CAF4465173.1"/>
    </source>
</evidence>
<dbReference type="GO" id="GO:0005509">
    <property type="term" value="F:calcium ion binding"/>
    <property type="evidence" value="ECO:0007669"/>
    <property type="project" value="InterPro"/>
</dbReference>
<name>A0A820T261_9BILA</name>
<dbReference type="GO" id="GO:0050482">
    <property type="term" value="P:arachidonate secretion"/>
    <property type="evidence" value="ECO:0007669"/>
    <property type="project" value="InterPro"/>
</dbReference>
<proteinExistence type="predicted"/>
<protein>
    <submittedName>
        <fullName evidence="2">Uncharacterized protein</fullName>
    </submittedName>
</protein>
<dbReference type="AlphaFoldDB" id="A0A820T261"/>
<dbReference type="GO" id="GO:0004623">
    <property type="term" value="F:phospholipase A2 activity"/>
    <property type="evidence" value="ECO:0007669"/>
    <property type="project" value="InterPro"/>
</dbReference>
<gene>
    <name evidence="2" type="ORF">HFQ381_LOCUS24986</name>
    <name evidence="1" type="ORF">LUA448_LOCUS4091</name>
</gene>
<dbReference type="PANTHER" id="PTHR12824">
    <property type="entry name" value="GROUP XII SECRETORY PHOSPHOLIPASE A2 FAMILY MEMBER"/>
    <property type="match status" value="1"/>
</dbReference>
<organism evidence="2 3">
    <name type="scientific">Rotaria socialis</name>
    <dbReference type="NCBI Taxonomy" id="392032"/>
    <lineage>
        <taxon>Eukaryota</taxon>
        <taxon>Metazoa</taxon>
        <taxon>Spiralia</taxon>
        <taxon>Gnathifera</taxon>
        <taxon>Rotifera</taxon>
        <taxon>Eurotatoria</taxon>
        <taxon>Bdelloidea</taxon>
        <taxon>Philodinida</taxon>
        <taxon>Philodinidae</taxon>
        <taxon>Rotaria</taxon>
    </lineage>
</organism>
<sequence length="571" mass="63236">MNKRILIGIAVFGTALIITLAIALPLGLRRKSPPKTPDLSSSSINADIKDPKIMEINGVSVFGVKDFSGNLQLIYAIETDTAIYTINRYRITQIRSNNITLLFNYNRTSEQYTVNIVSENGSYEIPAYYQSPAVSFPLPEFQLPRDRNISEPFTGIAIDLTDSFSERYIVDATLQMNYRDEQLGNKSAVLLNVGGGRYYLMLPTNDTSMDDYFQVRNLYETVSQQSNALKELIRAYPMSDICSNSEEQLKIFCSLIDKDMTTNIMDALSVASSYASKIPLEPKSTSNPINFEAVILLAGEEPVKLPLQNTKILIIPQDLTFISLEVASKRAKCNDITIAGSNTPDDRTVDIGKTHISLKFHYETYTIPDQIDVYYKNKQIFTSGCAGTEGERITSIALTDSETSLRVKVTPNCAGTSSTGWNYRVECPFDNMICKSGTCSCDSKMKPSEQINPPTVNGCGSGDGFFTNFFVSPIGKLWNFTTICDVHDRCYGTCNTPKSVCDKTFFNQMLLSCDTRPIGIQALCAADAFLFYAGVLLGGTGPFFDAQGESCWCDPNIILLSSIKKENDLYA</sequence>
<dbReference type="GO" id="GO:0006644">
    <property type="term" value="P:phospholipid metabolic process"/>
    <property type="evidence" value="ECO:0007669"/>
    <property type="project" value="InterPro"/>
</dbReference>
<dbReference type="EMBL" id="CAJNYD010000245">
    <property type="protein sequence ID" value="CAF3237617.1"/>
    <property type="molecule type" value="Genomic_DNA"/>
</dbReference>
<accession>A0A820T261</accession>
<dbReference type="InterPro" id="IPR036444">
    <property type="entry name" value="PLipase_A2_dom_sf"/>
</dbReference>
<dbReference type="EMBL" id="CAJOBO010002722">
    <property type="protein sequence ID" value="CAF4465173.1"/>
    <property type="molecule type" value="Genomic_DNA"/>
</dbReference>
<dbReference type="Gene3D" id="1.20.90.10">
    <property type="entry name" value="Phospholipase A2 domain"/>
    <property type="match status" value="1"/>
</dbReference>
<dbReference type="InterPro" id="IPR010711">
    <property type="entry name" value="PLA2G12"/>
</dbReference>
<dbReference type="Proteomes" id="UP000663851">
    <property type="component" value="Unassembled WGS sequence"/>
</dbReference>
<reference evidence="2" key="1">
    <citation type="submission" date="2021-02" db="EMBL/GenBank/DDBJ databases">
        <authorList>
            <person name="Nowell W R."/>
        </authorList>
    </citation>
    <scope>NUCLEOTIDE SEQUENCE</scope>
</reference>
<dbReference type="SUPFAM" id="SSF48619">
    <property type="entry name" value="Phospholipase A2, PLA2"/>
    <property type="match status" value="1"/>
</dbReference>
<dbReference type="GO" id="GO:0005576">
    <property type="term" value="C:extracellular region"/>
    <property type="evidence" value="ECO:0007669"/>
    <property type="project" value="InterPro"/>
</dbReference>
<dbReference type="GO" id="GO:0016042">
    <property type="term" value="P:lipid catabolic process"/>
    <property type="evidence" value="ECO:0007669"/>
    <property type="project" value="InterPro"/>
</dbReference>
<evidence type="ECO:0000313" key="3">
    <source>
        <dbReference type="Proteomes" id="UP000663851"/>
    </source>
</evidence>
<evidence type="ECO:0000313" key="1">
    <source>
        <dbReference type="EMBL" id="CAF3237617.1"/>
    </source>
</evidence>